<dbReference type="InterPro" id="IPR001356">
    <property type="entry name" value="HD"/>
</dbReference>
<feature type="domain" description="Homeobox" evidence="8">
    <location>
        <begin position="127"/>
        <end position="169"/>
    </location>
</feature>
<dbReference type="GO" id="GO:0008270">
    <property type="term" value="F:zinc ion binding"/>
    <property type="evidence" value="ECO:0007669"/>
    <property type="project" value="UniProtKB-KW"/>
</dbReference>
<dbReference type="InterPro" id="IPR008422">
    <property type="entry name" value="KN_HD"/>
</dbReference>
<organism evidence="9 10">
    <name type="scientific">Protea cynaroides</name>
    <dbReference type="NCBI Taxonomy" id="273540"/>
    <lineage>
        <taxon>Eukaryota</taxon>
        <taxon>Viridiplantae</taxon>
        <taxon>Streptophyta</taxon>
        <taxon>Embryophyta</taxon>
        <taxon>Tracheophyta</taxon>
        <taxon>Spermatophyta</taxon>
        <taxon>Magnoliopsida</taxon>
        <taxon>Proteales</taxon>
        <taxon>Proteaceae</taxon>
        <taxon>Protea</taxon>
    </lineage>
</organism>
<feature type="DNA-binding region" description="Homeobox" evidence="7">
    <location>
        <begin position="129"/>
        <end position="170"/>
    </location>
</feature>
<evidence type="ECO:0000256" key="1">
    <source>
        <dbReference type="ARBA" id="ARBA00004123"/>
    </source>
</evidence>
<keyword evidence="5 7" id="KW-0371">Homeobox</keyword>
<comment type="subcellular location">
    <subcellularLocation>
        <location evidence="1 7">Nucleus</location>
    </subcellularLocation>
</comment>
<dbReference type="GO" id="GO:0003677">
    <property type="term" value="F:DNA binding"/>
    <property type="evidence" value="ECO:0007669"/>
    <property type="project" value="UniProtKB-UniRule"/>
</dbReference>
<dbReference type="Proteomes" id="UP001141806">
    <property type="component" value="Unassembled WGS sequence"/>
</dbReference>
<dbReference type="GO" id="GO:0005634">
    <property type="term" value="C:nucleus"/>
    <property type="evidence" value="ECO:0007669"/>
    <property type="project" value="UniProtKB-SubCell"/>
</dbReference>
<name>A0A9Q0K6W8_9MAGN</name>
<accession>A0A9Q0K6W8</accession>
<dbReference type="SUPFAM" id="SSF57903">
    <property type="entry name" value="FYVE/PHD zinc finger"/>
    <property type="match status" value="1"/>
</dbReference>
<dbReference type="PANTHER" id="PTHR12628:SF13">
    <property type="entry name" value="HOMEOBOX PROTEIN HAT3.1"/>
    <property type="match status" value="1"/>
</dbReference>
<dbReference type="Gene3D" id="1.10.10.60">
    <property type="entry name" value="Homeodomain-like"/>
    <property type="match status" value="1"/>
</dbReference>
<dbReference type="AlphaFoldDB" id="A0A9Q0K6W8"/>
<reference evidence="9" key="1">
    <citation type="journal article" date="2023" name="Plant J.">
        <title>The genome of the king protea, Protea cynaroides.</title>
        <authorList>
            <person name="Chang J."/>
            <person name="Duong T.A."/>
            <person name="Schoeman C."/>
            <person name="Ma X."/>
            <person name="Roodt D."/>
            <person name="Barker N."/>
            <person name="Li Z."/>
            <person name="Van de Peer Y."/>
            <person name="Mizrachi E."/>
        </authorList>
    </citation>
    <scope>NUCLEOTIDE SEQUENCE</scope>
    <source>
        <tissue evidence="9">Young leaves</tissue>
    </source>
</reference>
<keyword evidence="2" id="KW-0863">Zinc-finger</keyword>
<dbReference type="Gene3D" id="3.30.40.10">
    <property type="entry name" value="Zinc/RING finger domain, C3HC4 (zinc finger)"/>
    <property type="match status" value="1"/>
</dbReference>
<dbReference type="GO" id="GO:0006355">
    <property type="term" value="P:regulation of DNA-templated transcription"/>
    <property type="evidence" value="ECO:0007669"/>
    <property type="project" value="InterPro"/>
</dbReference>
<evidence type="ECO:0000256" key="3">
    <source>
        <dbReference type="ARBA" id="ARBA00022833"/>
    </source>
</evidence>
<dbReference type="InterPro" id="IPR011011">
    <property type="entry name" value="Znf_FYVE_PHD"/>
</dbReference>
<evidence type="ECO:0000313" key="9">
    <source>
        <dbReference type="EMBL" id="KAJ4964143.1"/>
    </source>
</evidence>
<dbReference type="InterPro" id="IPR013083">
    <property type="entry name" value="Znf_RING/FYVE/PHD"/>
</dbReference>
<keyword evidence="4 7" id="KW-0238">DNA-binding</keyword>
<evidence type="ECO:0000256" key="7">
    <source>
        <dbReference type="PROSITE-ProRule" id="PRU00108"/>
    </source>
</evidence>
<dbReference type="GO" id="GO:0045814">
    <property type="term" value="P:negative regulation of gene expression, epigenetic"/>
    <property type="evidence" value="ECO:0007669"/>
    <property type="project" value="TreeGrafter"/>
</dbReference>
<evidence type="ECO:0000256" key="5">
    <source>
        <dbReference type="ARBA" id="ARBA00023155"/>
    </source>
</evidence>
<keyword evidence="2" id="KW-0479">Metal-binding</keyword>
<comment type="caution">
    <text evidence="9">The sequence shown here is derived from an EMBL/GenBank/DDBJ whole genome shotgun (WGS) entry which is preliminary data.</text>
</comment>
<keyword evidence="10" id="KW-1185">Reference proteome</keyword>
<proteinExistence type="predicted"/>
<evidence type="ECO:0000259" key="8">
    <source>
        <dbReference type="PROSITE" id="PS50071"/>
    </source>
</evidence>
<evidence type="ECO:0000256" key="6">
    <source>
        <dbReference type="ARBA" id="ARBA00023242"/>
    </source>
</evidence>
<dbReference type="PANTHER" id="PTHR12628">
    <property type="entry name" value="POLYCOMB-LIKE TRANSCRIPTION FACTOR"/>
    <property type="match status" value="1"/>
</dbReference>
<dbReference type="InterPro" id="IPR009057">
    <property type="entry name" value="Homeodomain-like_sf"/>
</dbReference>
<keyword evidence="6 7" id="KW-0539">Nucleus</keyword>
<evidence type="ECO:0000256" key="2">
    <source>
        <dbReference type="ARBA" id="ARBA00022771"/>
    </source>
</evidence>
<dbReference type="OrthoDB" id="10056939at2759"/>
<dbReference type="Pfam" id="PF05920">
    <property type="entry name" value="Homeobox_KN"/>
    <property type="match status" value="1"/>
</dbReference>
<dbReference type="CDD" id="cd00086">
    <property type="entry name" value="homeodomain"/>
    <property type="match status" value="1"/>
</dbReference>
<evidence type="ECO:0000313" key="10">
    <source>
        <dbReference type="Proteomes" id="UP001141806"/>
    </source>
</evidence>
<keyword evidence="3" id="KW-0862">Zinc</keyword>
<evidence type="ECO:0000256" key="4">
    <source>
        <dbReference type="ARBA" id="ARBA00023125"/>
    </source>
</evidence>
<dbReference type="EMBL" id="JAMYWD010000008">
    <property type="protein sequence ID" value="KAJ4964143.1"/>
    <property type="molecule type" value="Genomic_DNA"/>
</dbReference>
<gene>
    <name evidence="9" type="ORF">NE237_024082</name>
</gene>
<protein>
    <recommendedName>
        <fullName evidence="8">Homeobox domain-containing protein</fullName>
    </recommendedName>
</protein>
<sequence length="174" mass="20178">MRYLFHGWGMKKEFWTNMFNQNAELLKIGISLFSYLARDKTSVLHFFVGSSSCQLQAGFRNPYLIPMDKSQVGIYIVPNADLTTKNDIIKCDGMCDRGFHQMCLDAPLLKEESKLSTIQVPSHCFFELVRLSEFLRENQFPDRATKEKLVKELGITLQQVSKWFEHARRSLCLS</sequence>
<dbReference type="GO" id="GO:0003682">
    <property type="term" value="F:chromatin binding"/>
    <property type="evidence" value="ECO:0007669"/>
    <property type="project" value="TreeGrafter"/>
</dbReference>
<dbReference type="PROSITE" id="PS50071">
    <property type="entry name" value="HOMEOBOX_2"/>
    <property type="match status" value="1"/>
</dbReference>
<dbReference type="SUPFAM" id="SSF46689">
    <property type="entry name" value="Homeodomain-like"/>
    <property type="match status" value="1"/>
</dbReference>